<keyword evidence="2" id="KW-1185">Reference proteome</keyword>
<reference evidence="1 2" key="1">
    <citation type="submission" date="2022-04" db="EMBL/GenBank/DDBJ databases">
        <title>Genome sequence of soybean root-associated Caulobacter segnis RL271.</title>
        <authorList>
            <person name="Longley R."/>
            <person name="Bonito G."/>
            <person name="Trigodet F."/>
            <person name="Crosson S."/>
            <person name="Fiebig A."/>
        </authorList>
    </citation>
    <scope>NUCLEOTIDE SEQUENCE [LARGE SCALE GENOMIC DNA]</scope>
    <source>
        <strain evidence="1 2">RL271</strain>
    </source>
</reference>
<dbReference type="PANTHER" id="PTHR40590:SF1">
    <property type="entry name" value="CYTOPLASMIC PROTEIN"/>
    <property type="match status" value="1"/>
</dbReference>
<gene>
    <name evidence="1" type="ORF">MZV50_23515</name>
</gene>
<dbReference type="InterPro" id="IPR002816">
    <property type="entry name" value="TraB/PrgY/GumN_fam"/>
</dbReference>
<name>A0ABY4ZS05_9CAUL</name>
<dbReference type="CDD" id="cd14789">
    <property type="entry name" value="Tiki"/>
    <property type="match status" value="1"/>
</dbReference>
<dbReference type="EMBL" id="CP096040">
    <property type="protein sequence ID" value="USQ95480.1"/>
    <property type="molecule type" value="Genomic_DNA"/>
</dbReference>
<evidence type="ECO:0000313" key="2">
    <source>
        <dbReference type="Proteomes" id="UP001057520"/>
    </source>
</evidence>
<protein>
    <submittedName>
        <fullName evidence="1">TraB/GumN family protein</fullName>
    </submittedName>
</protein>
<dbReference type="Pfam" id="PF01963">
    <property type="entry name" value="TraB_PrgY_gumN"/>
    <property type="match status" value="1"/>
</dbReference>
<sequence length="311" mass="34105">MKEPRTPLPELALLASVDAPLPESQRTRRQFLNYSLPAACVALAPKSVLAAPKAPLWTVKKGGKRIYILGETLPRPVDWHAPEIVALLERCGRLWTETNQIYRRPGGELIKQFGMSTSPSPLELLSPEQLARLKTALALCAVSMNDLAGARPWLIGATIEDAGYRAAGLTGKSANAVLSARATEIGIPVSSEFEVKDDVFAWFAGMTPKQEAQFVCYAVDGALLGREGSERISTDWLAGRQAAAADFVDHERRDYPELYAKLTVDRNRAWVPRFETMLNGPKPTLVVVGLYHLVGPESMLVQLQRAGFEVD</sequence>
<dbReference type="PANTHER" id="PTHR40590">
    <property type="entry name" value="CYTOPLASMIC PROTEIN-RELATED"/>
    <property type="match status" value="1"/>
</dbReference>
<evidence type="ECO:0000313" key="1">
    <source>
        <dbReference type="EMBL" id="USQ95480.1"/>
    </source>
</evidence>
<organism evidence="1 2">
    <name type="scientific">Caulobacter segnis</name>
    <dbReference type="NCBI Taxonomy" id="88688"/>
    <lineage>
        <taxon>Bacteria</taxon>
        <taxon>Pseudomonadati</taxon>
        <taxon>Pseudomonadota</taxon>
        <taxon>Alphaproteobacteria</taxon>
        <taxon>Caulobacterales</taxon>
        <taxon>Caulobacteraceae</taxon>
        <taxon>Caulobacter</taxon>
    </lineage>
</organism>
<dbReference type="Proteomes" id="UP001057520">
    <property type="component" value="Chromosome"/>
</dbReference>
<accession>A0ABY4ZS05</accession>
<proteinExistence type="predicted"/>
<dbReference type="InterPro" id="IPR047111">
    <property type="entry name" value="YbaP-like"/>
</dbReference>